<organism evidence="12">
    <name type="scientific">Aphanomyces astaci</name>
    <name type="common">Crayfish plague agent</name>
    <dbReference type="NCBI Taxonomy" id="112090"/>
    <lineage>
        <taxon>Eukaryota</taxon>
        <taxon>Sar</taxon>
        <taxon>Stramenopiles</taxon>
        <taxon>Oomycota</taxon>
        <taxon>Saprolegniomycetes</taxon>
        <taxon>Saprolegniales</taxon>
        <taxon>Verrucalvaceae</taxon>
        <taxon>Aphanomyces</taxon>
    </lineage>
</organism>
<proteinExistence type="inferred from homology"/>
<keyword evidence="2 9" id="KW-0645">Protease</keyword>
<evidence type="ECO:0000256" key="9">
    <source>
        <dbReference type="RuleBase" id="RU003435"/>
    </source>
</evidence>
<dbReference type="InterPro" id="IPR034005">
    <property type="entry name" value="M3A_DCP"/>
</dbReference>
<dbReference type="GO" id="GO:0006508">
    <property type="term" value="P:proteolysis"/>
    <property type="evidence" value="ECO:0007669"/>
    <property type="project" value="UniProtKB-KW"/>
</dbReference>
<evidence type="ECO:0000256" key="1">
    <source>
        <dbReference type="ARBA" id="ARBA00006040"/>
    </source>
</evidence>
<name>W4H386_APHAT</name>
<dbReference type="PANTHER" id="PTHR11804">
    <property type="entry name" value="PROTEASE M3 THIMET OLIGOPEPTIDASE-RELATED"/>
    <property type="match status" value="1"/>
</dbReference>
<dbReference type="GO" id="GO:0004222">
    <property type="term" value="F:metalloendopeptidase activity"/>
    <property type="evidence" value="ECO:0007669"/>
    <property type="project" value="UniProtKB-EC"/>
</dbReference>
<dbReference type="Gene3D" id="1.10.1370.40">
    <property type="match status" value="1"/>
</dbReference>
<evidence type="ECO:0000256" key="3">
    <source>
        <dbReference type="ARBA" id="ARBA00022723"/>
    </source>
</evidence>
<feature type="domain" description="Peptidase M3A/M3B catalytic" evidence="10">
    <location>
        <begin position="236"/>
        <end position="698"/>
    </location>
</feature>
<evidence type="ECO:0000256" key="6">
    <source>
        <dbReference type="ARBA" id="ARBA00023049"/>
    </source>
</evidence>
<dbReference type="Pfam" id="PF01432">
    <property type="entry name" value="Peptidase_M3"/>
    <property type="match status" value="1"/>
</dbReference>
<reference evidence="12" key="1">
    <citation type="submission" date="2013-12" db="EMBL/GenBank/DDBJ databases">
        <title>The Genome Sequence of Aphanomyces astaci APO3.</title>
        <authorList>
            <consortium name="The Broad Institute Genomics Platform"/>
            <person name="Russ C."/>
            <person name="Tyler B."/>
            <person name="van West P."/>
            <person name="Dieguez-Uribeondo J."/>
            <person name="Young S.K."/>
            <person name="Zeng Q."/>
            <person name="Gargeya S."/>
            <person name="Fitzgerald M."/>
            <person name="Abouelleil A."/>
            <person name="Alvarado L."/>
            <person name="Chapman S.B."/>
            <person name="Gainer-Dewar J."/>
            <person name="Goldberg J."/>
            <person name="Griggs A."/>
            <person name="Gujja S."/>
            <person name="Hansen M."/>
            <person name="Howarth C."/>
            <person name="Imamovic A."/>
            <person name="Ireland A."/>
            <person name="Larimer J."/>
            <person name="McCowan C."/>
            <person name="Murphy C."/>
            <person name="Pearson M."/>
            <person name="Poon T.W."/>
            <person name="Priest M."/>
            <person name="Roberts A."/>
            <person name="Saif S."/>
            <person name="Shea T."/>
            <person name="Sykes S."/>
            <person name="Wortman J."/>
            <person name="Nusbaum C."/>
            <person name="Birren B."/>
        </authorList>
    </citation>
    <scope>NUCLEOTIDE SEQUENCE [LARGE SCALE GENOMIC DNA]</scope>
    <source>
        <strain evidence="12">APO3</strain>
    </source>
</reference>
<dbReference type="GO" id="GO:0046872">
    <property type="term" value="F:metal ion binding"/>
    <property type="evidence" value="ECO:0007669"/>
    <property type="project" value="UniProtKB-UniRule"/>
</dbReference>
<dbReference type="CDD" id="cd06456">
    <property type="entry name" value="M3A_DCP"/>
    <property type="match status" value="1"/>
</dbReference>
<dbReference type="InterPro" id="IPR045090">
    <property type="entry name" value="Pept_M3A_M3B"/>
</dbReference>
<comment type="catalytic activity">
    <reaction evidence="7">
        <text>Hydrolysis of oligopeptides, with broad specificity. Gly or Ala commonly occur as P1 or P1' residues, but more distant residues are also important, as is shown by the fact that Z-Gly-Pro-Gly-|-Gly-Pro-Ala is cleaved, but not Z-(Gly)(5).</text>
        <dbReference type="EC" id="3.4.24.70"/>
    </reaction>
</comment>
<evidence type="ECO:0000256" key="8">
    <source>
        <dbReference type="ARBA" id="ARBA00026100"/>
    </source>
</evidence>
<dbReference type="GeneID" id="20805305"/>
<dbReference type="Gene3D" id="3.40.390.10">
    <property type="entry name" value="Collagenase (Catalytic Domain)"/>
    <property type="match status" value="1"/>
</dbReference>
<dbReference type="OrthoDB" id="63855at2759"/>
<dbReference type="EC" id="3.4.24.70" evidence="8"/>
<dbReference type="Pfam" id="PF19310">
    <property type="entry name" value="TOP_N"/>
    <property type="match status" value="1"/>
</dbReference>
<dbReference type="InterPro" id="IPR045666">
    <property type="entry name" value="OpdA_N"/>
</dbReference>
<dbReference type="SUPFAM" id="SSF55486">
    <property type="entry name" value="Metalloproteases ('zincins'), catalytic domain"/>
    <property type="match status" value="1"/>
</dbReference>
<sequence length="700" mass="78435">MVNPLTRCVEDYSLPPFAQLRPDDIAPALRTAMAEFASDLVAIEDDLACPDAEISWESVMDRLEIIDDPLERLWSIVTQLMQVVNVPELRAAHADVQEEIVSLQSKRAQSLVVFQAMTTLRHSAAYESYTTEQQRILNRAIQRATLRGVNLVDNAKDRFNAILVRLKTLSTTHANNELDGTSAYSLIVTDQSHLEGVPLSTKSLLAQNAVAAGHVGATSENGPWKLSLELPVYNPVMKFCSNRSIRETLWHAFNVKANANELVVVEMLQLRHELAQLLGFATFAELSLANKVAPSVDAVLDTLEELRDKALPRSQAELRLLEEFAASHDHPLPLQQWDIPYWMERLRVEKYDIDDDAVRQYFPLPKVLDGLFDLVSQLFAIQIEAADGLEETWHPDVRFFQIRAMDQPETPVVAQFFLDPYARPGQKQQGSLVEAVVSRSRVLRTAKAPVRLPVFSIVLNQTPPVGDTPSLMTFTDLALLFGCVGIGLRIALTSAEYTAASGMEGIEMDALGMPVAMMKRFCYHNDLIQSISSHYQTHQPLPQTDLDKIVAAKRFMAGTTLTRQLSLAAIDLSVHHHHGTSATITADSTDALVEKIKHEFSALPKVHPARDYMLCHFRHIFHGEVEAAYYMYVWSEIQAHDAYACFEDTQGDLPAWKATGKRFRDTILALSGVLHPTKAFELFRGRKLHTHAMLEQYGLL</sequence>
<dbReference type="PANTHER" id="PTHR11804:SF83">
    <property type="entry name" value="LD37516P"/>
    <property type="match status" value="1"/>
</dbReference>
<evidence type="ECO:0000256" key="4">
    <source>
        <dbReference type="ARBA" id="ARBA00022801"/>
    </source>
</evidence>
<comment type="similarity">
    <text evidence="1 9">Belongs to the peptidase M3 family.</text>
</comment>
<dbReference type="InterPro" id="IPR001567">
    <property type="entry name" value="Pept_M3A_M3B_dom"/>
</dbReference>
<dbReference type="InterPro" id="IPR024077">
    <property type="entry name" value="Neurolysin/TOP_dom2"/>
</dbReference>
<dbReference type="InterPro" id="IPR024079">
    <property type="entry name" value="MetalloPept_cat_dom_sf"/>
</dbReference>
<dbReference type="AlphaFoldDB" id="W4H386"/>
<gene>
    <name evidence="12" type="ORF">H257_03309</name>
</gene>
<evidence type="ECO:0000259" key="11">
    <source>
        <dbReference type="Pfam" id="PF19310"/>
    </source>
</evidence>
<keyword evidence="3 9" id="KW-0479">Metal-binding</keyword>
<keyword evidence="4 9" id="KW-0378">Hydrolase</keyword>
<dbReference type="GO" id="GO:0006518">
    <property type="term" value="P:peptide metabolic process"/>
    <property type="evidence" value="ECO:0007669"/>
    <property type="project" value="TreeGrafter"/>
</dbReference>
<evidence type="ECO:0000256" key="5">
    <source>
        <dbReference type="ARBA" id="ARBA00022833"/>
    </source>
</evidence>
<protein>
    <recommendedName>
        <fullName evidence="8">oligopeptidase A</fullName>
        <ecNumber evidence="8">3.4.24.70</ecNumber>
    </recommendedName>
</protein>
<comment type="cofactor">
    <cofactor evidence="9">
        <name>Zn(2+)</name>
        <dbReference type="ChEBI" id="CHEBI:29105"/>
    </cofactor>
    <text evidence="9">Binds 1 zinc ion.</text>
</comment>
<evidence type="ECO:0000256" key="7">
    <source>
        <dbReference type="ARBA" id="ARBA00024603"/>
    </source>
</evidence>
<dbReference type="EMBL" id="KI913118">
    <property type="protein sequence ID" value="ETV85603.1"/>
    <property type="molecule type" value="Genomic_DNA"/>
</dbReference>
<keyword evidence="6 9" id="KW-0482">Metalloprotease</keyword>
<evidence type="ECO:0000313" key="12">
    <source>
        <dbReference type="EMBL" id="ETV85603.1"/>
    </source>
</evidence>
<evidence type="ECO:0000256" key="2">
    <source>
        <dbReference type="ARBA" id="ARBA00022670"/>
    </source>
</evidence>
<evidence type="ECO:0000259" key="10">
    <source>
        <dbReference type="Pfam" id="PF01432"/>
    </source>
</evidence>
<dbReference type="Gene3D" id="1.10.1370.10">
    <property type="entry name" value="Neurolysin, domain 3"/>
    <property type="match status" value="1"/>
</dbReference>
<keyword evidence="5 9" id="KW-0862">Zinc</keyword>
<accession>W4H386</accession>
<dbReference type="RefSeq" id="XP_009825621.1">
    <property type="nucleotide sequence ID" value="XM_009827319.1"/>
</dbReference>
<feature type="domain" description="Oligopeptidase A N-terminal" evidence="11">
    <location>
        <begin position="30"/>
        <end position="156"/>
    </location>
</feature>
<dbReference type="VEuPathDB" id="FungiDB:H257_03309"/>